<dbReference type="PRINTS" id="PR00359">
    <property type="entry name" value="BP450"/>
</dbReference>
<gene>
    <name evidence="7" type="ORF">GM51_4165</name>
</gene>
<dbReference type="GO" id="GO:0006707">
    <property type="term" value="P:cholesterol catabolic process"/>
    <property type="evidence" value="ECO:0007669"/>
    <property type="project" value="TreeGrafter"/>
</dbReference>
<dbReference type="GO" id="GO:0005506">
    <property type="term" value="F:iron ion binding"/>
    <property type="evidence" value="ECO:0007669"/>
    <property type="project" value="InterPro"/>
</dbReference>
<evidence type="ECO:0000256" key="2">
    <source>
        <dbReference type="ARBA" id="ARBA00022617"/>
    </source>
</evidence>
<dbReference type="Gene3D" id="1.10.630.10">
    <property type="entry name" value="Cytochrome P450"/>
    <property type="match status" value="1"/>
</dbReference>
<evidence type="ECO:0000256" key="6">
    <source>
        <dbReference type="ARBA" id="ARBA00023033"/>
    </source>
</evidence>
<keyword evidence="2" id="KW-0349">Heme</keyword>
<evidence type="ECO:0000256" key="5">
    <source>
        <dbReference type="ARBA" id="ARBA00023004"/>
    </source>
</evidence>
<dbReference type="GO" id="GO:0036199">
    <property type="term" value="F:cholest-4-en-3-one 26-monooxygenase activity"/>
    <property type="evidence" value="ECO:0007669"/>
    <property type="project" value="TreeGrafter"/>
</dbReference>
<dbReference type="Pfam" id="PF00067">
    <property type="entry name" value="p450"/>
    <property type="match status" value="1"/>
</dbReference>
<organism evidence="7">
    <name type="scientific">freshwater metagenome</name>
    <dbReference type="NCBI Taxonomy" id="449393"/>
    <lineage>
        <taxon>unclassified sequences</taxon>
        <taxon>metagenomes</taxon>
        <taxon>ecological metagenomes</taxon>
    </lineage>
</organism>
<proteinExistence type="inferred from homology"/>
<dbReference type="GO" id="GO:0020037">
    <property type="term" value="F:heme binding"/>
    <property type="evidence" value="ECO:0007669"/>
    <property type="project" value="InterPro"/>
</dbReference>
<dbReference type="AlphaFoldDB" id="A0A094QFG7"/>
<comment type="caution">
    <text evidence="7">The sequence shown here is derived from an EMBL/GenBank/DDBJ whole genome shotgun (WGS) entry which is preliminary data.</text>
</comment>
<dbReference type="InterPro" id="IPR036396">
    <property type="entry name" value="Cyt_P450_sf"/>
</dbReference>
<reference evidence="7" key="1">
    <citation type="submission" date="2014-06" db="EMBL/GenBank/DDBJ databases">
        <title>Key roles for freshwater Actinobacteria revealed by deep metagenomic sequencing.</title>
        <authorList>
            <person name="Ghai R."/>
            <person name="Mizuno C.M."/>
            <person name="Picazo A."/>
            <person name="Camacho A."/>
            <person name="Rodriguez-Valera F."/>
        </authorList>
    </citation>
    <scope>NUCLEOTIDE SEQUENCE</scope>
</reference>
<evidence type="ECO:0000313" key="7">
    <source>
        <dbReference type="EMBL" id="KGA20984.1"/>
    </source>
</evidence>
<protein>
    <recommendedName>
        <fullName evidence="8">Cytochrome P450</fullName>
    </recommendedName>
</protein>
<accession>A0A094QFG7</accession>
<keyword evidence="4" id="KW-0560">Oxidoreductase</keyword>
<keyword evidence="6" id="KW-0503">Monooxygenase</keyword>
<name>A0A094QFG7_9ZZZZ</name>
<dbReference type="PANTHER" id="PTHR46696:SF4">
    <property type="entry name" value="BIOTIN BIOSYNTHESIS CYTOCHROME P450"/>
    <property type="match status" value="1"/>
</dbReference>
<dbReference type="EMBL" id="JNSL01000016">
    <property type="protein sequence ID" value="KGA20984.1"/>
    <property type="molecule type" value="Genomic_DNA"/>
</dbReference>
<keyword evidence="5" id="KW-0408">Iron</keyword>
<dbReference type="CDD" id="cd11033">
    <property type="entry name" value="CYP142-like"/>
    <property type="match status" value="1"/>
</dbReference>
<dbReference type="GO" id="GO:0008395">
    <property type="term" value="F:steroid hydroxylase activity"/>
    <property type="evidence" value="ECO:0007669"/>
    <property type="project" value="TreeGrafter"/>
</dbReference>
<sequence length="414" mass="46588">MTTTEAINIVDPAIYEQGIPHETFRWMRHNAPVYRHEYADGDFWAVTRYNDIIQVTRDWDTFSSAKKMVNLWDLSDEAMEARRSIIESDPPIHARLRKLAMPPFTLRKVADYEAATRKIAGTLLDAAVNDSNVDLVTAISSPLPIQVIVNILGVPSEDTAYMVELSDHLVEGTTGEPLVPDAYGNKTPLELLPFNSPAAFALFEYGRKLGDERRTNPHEDVVSTLVHSQVDGEHLTETEFANFFQVLVFAGNETTRTAISNGLHAFMDNPDQLQKLYDNPDLLENAVEEIIRYATPVLHFRRTATKDTEIAGNPIAAGDKVVMWYASSNFDEEFFENPLKFDVSRPTRPKHLAFGAQGPHHCIGASLARLEIKILLEEMRKRRIFLERTGNIVRTRSNFVNGVLSLPARVKQGG</sequence>
<dbReference type="PANTHER" id="PTHR46696">
    <property type="entry name" value="P450, PUTATIVE (EUROFUNG)-RELATED"/>
    <property type="match status" value="1"/>
</dbReference>
<comment type="similarity">
    <text evidence="1">Belongs to the cytochrome P450 family.</text>
</comment>
<keyword evidence="3" id="KW-0479">Metal-binding</keyword>
<evidence type="ECO:0000256" key="1">
    <source>
        <dbReference type="ARBA" id="ARBA00010617"/>
    </source>
</evidence>
<dbReference type="InterPro" id="IPR002397">
    <property type="entry name" value="Cyt_P450_B"/>
</dbReference>
<evidence type="ECO:0000256" key="3">
    <source>
        <dbReference type="ARBA" id="ARBA00022723"/>
    </source>
</evidence>
<dbReference type="SUPFAM" id="SSF48264">
    <property type="entry name" value="Cytochrome P450"/>
    <property type="match status" value="1"/>
</dbReference>
<dbReference type="InterPro" id="IPR001128">
    <property type="entry name" value="Cyt_P450"/>
</dbReference>
<dbReference type="FunFam" id="1.10.630.10:FF:000018">
    <property type="entry name" value="Cytochrome P450 monooxygenase"/>
    <property type="match status" value="1"/>
</dbReference>
<evidence type="ECO:0008006" key="8">
    <source>
        <dbReference type="Google" id="ProtNLM"/>
    </source>
</evidence>
<evidence type="ECO:0000256" key="4">
    <source>
        <dbReference type="ARBA" id="ARBA00023002"/>
    </source>
</evidence>